<reference evidence="2" key="1">
    <citation type="journal article" date="2021" name="Nat. Commun.">
        <title>Genetic determinants of endophytism in the Arabidopsis root mycobiome.</title>
        <authorList>
            <person name="Mesny F."/>
            <person name="Miyauchi S."/>
            <person name="Thiergart T."/>
            <person name="Pickel B."/>
            <person name="Atanasova L."/>
            <person name="Karlsson M."/>
            <person name="Huettel B."/>
            <person name="Barry K.W."/>
            <person name="Haridas S."/>
            <person name="Chen C."/>
            <person name="Bauer D."/>
            <person name="Andreopoulos W."/>
            <person name="Pangilinan J."/>
            <person name="LaButti K."/>
            <person name="Riley R."/>
            <person name="Lipzen A."/>
            <person name="Clum A."/>
            <person name="Drula E."/>
            <person name="Henrissat B."/>
            <person name="Kohler A."/>
            <person name="Grigoriev I.V."/>
            <person name="Martin F.M."/>
            <person name="Hacquard S."/>
        </authorList>
    </citation>
    <scope>NUCLEOTIDE SEQUENCE</scope>
    <source>
        <strain evidence="2">MPI-CAGE-AT-0016</strain>
    </source>
</reference>
<dbReference type="AlphaFoldDB" id="A0A8K0TPE4"/>
<proteinExistence type="predicted"/>
<name>A0A8K0TPE4_9PEZI</name>
<keyword evidence="1" id="KW-0472">Membrane</keyword>
<keyword evidence="3" id="KW-1185">Reference proteome</keyword>
<accession>A0A8K0TPE4</accession>
<feature type="transmembrane region" description="Helical" evidence="1">
    <location>
        <begin position="112"/>
        <end position="133"/>
    </location>
</feature>
<evidence type="ECO:0000313" key="2">
    <source>
        <dbReference type="EMBL" id="KAH7369296.1"/>
    </source>
</evidence>
<comment type="caution">
    <text evidence="2">The sequence shown here is derived from an EMBL/GenBank/DDBJ whole genome shotgun (WGS) entry which is preliminary data.</text>
</comment>
<dbReference type="EMBL" id="JAGPXD010000002">
    <property type="protein sequence ID" value="KAH7369296.1"/>
    <property type="molecule type" value="Genomic_DNA"/>
</dbReference>
<keyword evidence="1" id="KW-0812">Transmembrane</keyword>
<feature type="transmembrane region" description="Helical" evidence="1">
    <location>
        <begin position="529"/>
        <end position="552"/>
    </location>
</feature>
<gene>
    <name evidence="2" type="ORF">B0T11DRAFT_338287</name>
</gene>
<feature type="transmembrane region" description="Helical" evidence="1">
    <location>
        <begin position="178"/>
        <end position="197"/>
    </location>
</feature>
<keyword evidence="1" id="KW-1133">Transmembrane helix</keyword>
<evidence type="ECO:0000256" key="1">
    <source>
        <dbReference type="SAM" id="Phobius"/>
    </source>
</evidence>
<dbReference type="OrthoDB" id="5139479at2759"/>
<organism evidence="2 3">
    <name type="scientific">Plectosphaerella cucumerina</name>
    <dbReference type="NCBI Taxonomy" id="40658"/>
    <lineage>
        <taxon>Eukaryota</taxon>
        <taxon>Fungi</taxon>
        <taxon>Dikarya</taxon>
        <taxon>Ascomycota</taxon>
        <taxon>Pezizomycotina</taxon>
        <taxon>Sordariomycetes</taxon>
        <taxon>Hypocreomycetidae</taxon>
        <taxon>Glomerellales</taxon>
        <taxon>Plectosphaerellaceae</taxon>
        <taxon>Plectosphaerella</taxon>
    </lineage>
</organism>
<dbReference type="Proteomes" id="UP000813385">
    <property type="component" value="Unassembled WGS sequence"/>
</dbReference>
<protein>
    <submittedName>
        <fullName evidence="2">Uncharacterized protein</fullName>
    </submittedName>
</protein>
<evidence type="ECO:0000313" key="3">
    <source>
        <dbReference type="Proteomes" id="UP000813385"/>
    </source>
</evidence>
<feature type="transmembrane region" description="Helical" evidence="1">
    <location>
        <begin position="68"/>
        <end position="92"/>
    </location>
</feature>
<sequence length="663" mass="74127">MEHFIERNRSRTSFEDVSFMFDTDRKVPLELRLPSPDPDPRPSTSYATHVEEIRPARRDTILERCRPISFFLSAWAGSVVFTVVYCLFIYHILIVGDPQIGSWTFDASLTNLLLSILSQLYAMLLVFMSMGLLDSLRWTLAARVERGGTSASSFFQLSPATDWLSVFKFIYGSKFRSLWGLLRLSLPFMGLGFGSILKFQNTFEYHFIVEGPTIDVYAGNIPPDISIIKQIPASYMAGYHDTWAQGLQNYPRYTFPWHIDGCDDNCTVFFLPGGMEIARKIGKSMDASHTLLHGGLFNHVESVSIDRAPGLAAEFRTLGDDFLFELDECTTYVSPREVSDGVQFCLRQVGDSVAVGWRGCPSIPQWAHLCDLTSSWASDMTNLTAKTLMTVYRQNVTTMYARADLAIKHIEATSPPVRVHTSADDTQQIWDRIFVPDGLADMTDRQSINVTIHRLAWKYRTYVEFFPDHNAPVELLSNFMAVPLQFAVTAMQYANSTGKLPEDKQGFPAELITTATGGRSIQKFVSPAWTAWTFIVSAVGVVLITGAGYLWVLTREHPVPRPSGITELDFATKLANGQPVSGEGVAEGTLPDLLRDLKTRDAYTAWTVVRHLKGHRLELTPEVRADGTVDAVNFPVLRMTAKTLGSSTQTSLNGDRGEQRAFI</sequence>